<dbReference type="Proteomes" id="UP000276133">
    <property type="component" value="Unassembled WGS sequence"/>
</dbReference>
<name>A0A3M7S2R1_BRAPC</name>
<reference evidence="1 2" key="1">
    <citation type="journal article" date="2018" name="Sci. Rep.">
        <title>Genomic signatures of local adaptation to the degree of environmental predictability in rotifers.</title>
        <authorList>
            <person name="Franch-Gras L."/>
            <person name="Hahn C."/>
            <person name="Garcia-Roger E.M."/>
            <person name="Carmona M.J."/>
            <person name="Serra M."/>
            <person name="Gomez A."/>
        </authorList>
    </citation>
    <scope>NUCLEOTIDE SEQUENCE [LARGE SCALE GENOMIC DNA]</scope>
    <source>
        <strain evidence="1">HYR1</strain>
    </source>
</reference>
<organism evidence="1 2">
    <name type="scientific">Brachionus plicatilis</name>
    <name type="common">Marine rotifer</name>
    <name type="synonym">Brachionus muelleri</name>
    <dbReference type="NCBI Taxonomy" id="10195"/>
    <lineage>
        <taxon>Eukaryota</taxon>
        <taxon>Metazoa</taxon>
        <taxon>Spiralia</taxon>
        <taxon>Gnathifera</taxon>
        <taxon>Rotifera</taxon>
        <taxon>Eurotatoria</taxon>
        <taxon>Monogononta</taxon>
        <taxon>Pseudotrocha</taxon>
        <taxon>Ploima</taxon>
        <taxon>Brachionidae</taxon>
        <taxon>Brachionus</taxon>
    </lineage>
</organism>
<evidence type="ECO:0000313" key="1">
    <source>
        <dbReference type="EMBL" id="RNA30106.1"/>
    </source>
</evidence>
<dbReference type="EMBL" id="REGN01002122">
    <property type="protein sequence ID" value="RNA30106.1"/>
    <property type="molecule type" value="Genomic_DNA"/>
</dbReference>
<comment type="caution">
    <text evidence="1">The sequence shown here is derived from an EMBL/GenBank/DDBJ whole genome shotgun (WGS) entry which is preliminary data.</text>
</comment>
<evidence type="ECO:0000313" key="2">
    <source>
        <dbReference type="Proteomes" id="UP000276133"/>
    </source>
</evidence>
<proteinExistence type="predicted"/>
<dbReference type="AlphaFoldDB" id="A0A3M7S2R1"/>
<gene>
    <name evidence="1" type="ORF">BpHYR1_005454</name>
</gene>
<protein>
    <submittedName>
        <fullName evidence="1">Uncharacterized protein</fullName>
    </submittedName>
</protein>
<sequence>MKLEEQITTIVNNFNREKVVDVKYLLKVVTRSSLWTLFRLNMTPSSKSSRLTSLRSMSSSTTSLASLPSQASLLETAGSLLLANDNVCPLPTDNSLKNSFIPLSLNDPLSTTYFPFLEFTATIAG</sequence>
<accession>A0A3M7S2R1</accession>
<keyword evidence="2" id="KW-1185">Reference proteome</keyword>